<organism evidence="1 2">
    <name type="scientific">Rhododendron griersonianum</name>
    <dbReference type="NCBI Taxonomy" id="479676"/>
    <lineage>
        <taxon>Eukaryota</taxon>
        <taxon>Viridiplantae</taxon>
        <taxon>Streptophyta</taxon>
        <taxon>Embryophyta</taxon>
        <taxon>Tracheophyta</taxon>
        <taxon>Spermatophyta</taxon>
        <taxon>Magnoliopsida</taxon>
        <taxon>eudicotyledons</taxon>
        <taxon>Gunneridae</taxon>
        <taxon>Pentapetalae</taxon>
        <taxon>asterids</taxon>
        <taxon>Ericales</taxon>
        <taxon>Ericaceae</taxon>
        <taxon>Ericoideae</taxon>
        <taxon>Rhodoreae</taxon>
        <taxon>Rhododendron</taxon>
    </lineage>
</organism>
<reference evidence="1" key="1">
    <citation type="submission" date="2020-08" db="EMBL/GenBank/DDBJ databases">
        <title>Plant Genome Project.</title>
        <authorList>
            <person name="Zhang R.-G."/>
        </authorList>
    </citation>
    <scope>NUCLEOTIDE SEQUENCE</scope>
    <source>
        <strain evidence="1">WSP0</strain>
        <tissue evidence="1">Leaf</tissue>
    </source>
</reference>
<comment type="caution">
    <text evidence="1">The sequence shown here is derived from an EMBL/GenBank/DDBJ whole genome shotgun (WGS) entry which is preliminary data.</text>
</comment>
<gene>
    <name evidence="1" type="ORF">RHGRI_020458</name>
</gene>
<name>A0AAV6JGK6_9ERIC</name>
<evidence type="ECO:0000313" key="1">
    <source>
        <dbReference type="EMBL" id="KAG5540237.1"/>
    </source>
</evidence>
<dbReference type="Proteomes" id="UP000823749">
    <property type="component" value="Chromosome 7"/>
</dbReference>
<sequence>MNSRGSLYLAGFMCTAGGQTITNQSAGMNLNFPILLELPHVLPALGLESLSSGVTIRDLTLQWRILFRNSLYSLNVSSLSTKGFSKINLVAIVIARKVVSKLTESSTNTKSRAISSVSIVSSFPSSSRT</sequence>
<dbReference type="EMBL" id="JACTNZ010000007">
    <property type="protein sequence ID" value="KAG5540237.1"/>
    <property type="molecule type" value="Genomic_DNA"/>
</dbReference>
<keyword evidence="2" id="KW-1185">Reference proteome</keyword>
<evidence type="ECO:0000313" key="2">
    <source>
        <dbReference type="Proteomes" id="UP000823749"/>
    </source>
</evidence>
<dbReference type="AlphaFoldDB" id="A0AAV6JGK6"/>
<protein>
    <submittedName>
        <fullName evidence="1">Uncharacterized protein</fullName>
    </submittedName>
</protein>
<proteinExistence type="predicted"/>
<accession>A0AAV6JGK6</accession>